<proteinExistence type="inferred from homology"/>
<dbReference type="Pfam" id="PF02049">
    <property type="entry name" value="FliE"/>
    <property type="match status" value="1"/>
</dbReference>
<evidence type="ECO:0000256" key="2">
    <source>
        <dbReference type="ARBA" id="ARBA00009272"/>
    </source>
</evidence>
<keyword evidence="3 4" id="KW-0975">Bacterial flagellum</keyword>
<dbReference type="InterPro" id="IPR001624">
    <property type="entry name" value="FliE"/>
</dbReference>
<keyword evidence="6" id="KW-0282">Flagellum</keyword>
<comment type="similarity">
    <text evidence="2 4">Belongs to the FliE family.</text>
</comment>
<name>A0A922P4F0_9HYPH</name>
<reference evidence="6 7" key="1">
    <citation type="submission" date="2014-06" db="EMBL/GenBank/DDBJ databases">
        <title>Rhizobium pelagicum/R2-400B4.</title>
        <authorList>
            <person name="Kimes N.E."/>
            <person name="Lopez-Perez M."/>
        </authorList>
    </citation>
    <scope>NUCLEOTIDE SEQUENCE [LARGE SCALE GENOMIC DNA]</scope>
    <source>
        <strain evidence="6 7">R2-400B4</strain>
    </source>
</reference>
<protein>
    <recommendedName>
        <fullName evidence="4">Flagellar hook-basal body complex protein FliE</fullName>
    </recommendedName>
</protein>
<dbReference type="HAMAP" id="MF_00724">
    <property type="entry name" value="FliE"/>
    <property type="match status" value="1"/>
</dbReference>
<comment type="subcellular location">
    <subcellularLocation>
        <location evidence="1 4">Bacterial flagellum basal body</location>
    </subcellularLocation>
</comment>
<organism evidence="6 7">
    <name type="scientific">Pseudorhizobium pelagicum</name>
    <dbReference type="NCBI Taxonomy" id="1509405"/>
    <lineage>
        <taxon>Bacteria</taxon>
        <taxon>Pseudomonadati</taxon>
        <taxon>Pseudomonadota</taxon>
        <taxon>Alphaproteobacteria</taxon>
        <taxon>Hyphomicrobiales</taxon>
        <taxon>Rhizobiaceae</taxon>
        <taxon>Rhizobium/Agrobacterium group</taxon>
        <taxon>Pseudorhizobium</taxon>
    </lineage>
</organism>
<feature type="region of interest" description="Disordered" evidence="5">
    <location>
        <begin position="1"/>
        <end position="35"/>
    </location>
</feature>
<evidence type="ECO:0000313" key="7">
    <source>
        <dbReference type="Proteomes" id="UP000052167"/>
    </source>
</evidence>
<dbReference type="PANTHER" id="PTHR34653:SF1">
    <property type="entry name" value="FLAGELLAR HOOK-BASAL BODY COMPLEX PROTEIN FLIE"/>
    <property type="match status" value="1"/>
</dbReference>
<dbReference type="GO" id="GO:0005198">
    <property type="term" value="F:structural molecule activity"/>
    <property type="evidence" value="ECO:0007669"/>
    <property type="project" value="InterPro"/>
</dbReference>
<comment type="caution">
    <text evidence="6">The sequence shown here is derived from an EMBL/GenBank/DDBJ whole genome shotgun (WGS) entry which is preliminary data.</text>
</comment>
<evidence type="ECO:0000256" key="4">
    <source>
        <dbReference type="HAMAP-Rule" id="MF_00724"/>
    </source>
</evidence>
<dbReference type="Proteomes" id="UP000052167">
    <property type="component" value="Unassembled WGS sequence"/>
</dbReference>
<keyword evidence="7" id="KW-1185">Reference proteome</keyword>
<dbReference type="OrthoDB" id="9812413at2"/>
<accession>A0A922P4F0</accession>
<dbReference type="GO" id="GO:0071973">
    <property type="term" value="P:bacterial-type flagellum-dependent cell motility"/>
    <property type="evidence" value="ECO:0007669"/>
    <property type="project" value="InterPro"/>
</dbReference>
<dbReference type="EMBL" id="JOKJ01000001">
    <property type="protein sequence ID" value="KEQ10746.1"/>
    <property type="molecule type" value="Genomic_DNA"/>
</dbReference>
<evidence type="ECO:0000256" key="1">
    <source>
        <dbReference type="ARBA" id="ARBA00004117"/>
    </source>
</evidence>
<keyword evidence="6" id="KW-0966">Cell projection</keyword>
<evidence type="ECO:0000313" key="6">
    <source>
        <dbReference type="EMBL" id="KEQ10746.1"/>
    </source>
</evidence>
<evidence type="ECO:0000256" key="3">
    <source>
        <dbReference type="ARBA" id="ARBA00023143"/>
    </source>
</evidence>
<dbReference type="GO" id="GO:0003774">
    <property type="term" value="F:cytoskeletal motor activity"/>
    <property type="evidence" value="ECO:0007669"/>
    <property type="project" value="InterPro"/>
</dbReference>
<dbReference type="RefSeq" id="WP_029619584.1">
    <property type="nucleotide sequence ID" value="NZ_CAJXID010000026.1"/>
</dbReference>
<evidence type="ECO:0000256" key="5">
    <source>
        <dbReference type="SAM" id="MobiDB-lite"/>
    </source>
</evidence>
<dbReference type="AlphaFoldDB" id="A0A922P4F0"/>
<keyword evidence="6" id="KW-0969">Cilium</keyword>
<dbReference type="GO" id="GO:0009425">
    <property type="term" value="C:bacterial-type flagellum basal body"/>
    <property type="evidence" value="ECO:0007669"/>
    <property type="project" value="UniProtKB-SubCell"/>
</dbReference>
<dbReference type="PANTHER" id="PTHR34653">
    <property type="match status" value="1"/>
</dbReference>
<sequence length="109" mass="11498">MIDNITKVSSLSSTRGLESLVESGSSTQGTATSVENPGMNFASVLGSMATDSVNSLKHAEAKSFEGIQGKADTREVVDAVLQAQQSLNTAIAFRDKIVNAYLEITKMSI</sequence>
<gene>
    <name evidence="4" type="primary">fliE</name>
    <name evidence="6" type="ORF">GV68_00210</name>
</gene>